<organism evidence="3 4">
    <name type="scientific">Alternaria atra</name>
    <dbReference type="NCBI Taxonomy" id="119953"/>
    <lineage>
        <taxon>Eukaryota</taxon>
        <taxon>Fungi</taxon>
        <taxon>Dikarya</taxon>
        <taxon>Ascomycota</taxon>
        <taxon>Pezizomycotina</taxon>
        <taxon>Dothideomycetes</taxon>
        <taxon>Pleosporomycetidae</taxon>
        <taxon>Pleosporales</taxon>
        <taxon>Pleosporineae</taxon>
        <taxon>Pleosporaceae</taxon>
        <taxon>Alternaria</taxon>
        <taxon>Alternaria sect. Ulocladioides</taxon>
    </lineage>
</organism>
<dbReference type="OrthoDB" id="191139at2759"/>
<gene>
    <name evidence="3" type="ORF">ALTATR162_LOCUS3643</name>
</gene>
<dbReference type="Proteomes" id="UP000676310">
    <property type="component" value="Unassembled WGS sequence"/>
</dbReference>
<evidence type="ECO:0000313" key="3">
    <source>
        <dbReference type="EMBL" id="CAG5155400.1"/>
    </source>
</evidence>
<dbReference type="EMBL" id="CAJRGZ010000017">
    <property type="protein sequence ID" value="CAG5155400.1"/>
    <property type="molecule type" value="Genomic_DNA"/>
</dbReference>
<dbReference type="AlphaFoldDB" id="A0A8J2MYD0"/>
<dbReference type="GeneID" id="67015222"/>
<dbReference type="GO" id="GO:0016491">
    <property type="term" value="F:oxidoreductase activity"/>
    <property type="evidence" value="ECO:0007669"/>
    <property type="project" value="UniProtKB-KW"/>
</dbReference>
<evidence type="ECO:0008006" key="5">
    <source>
        <dbReference type="Google" id="ProtNLM"/>
    </source>
</evidence>
<evidence type="ECO:0000256" key="1">
    <source>
        <dbReference type="ARBA" id="ARBA00006484"/>
    </source>
</evidence>
<dbReference type="PANTHER" id="PTHR24320:SF154">
    <property type="entry name" value="OXIDOREDUCTASE, SHORT-CHAIN DEHYDROGENASE_REDUCTASE FAMILY (AFU_ORTHOLOGUE AFUA_2G04560)"/>
    <property type="match status" value="1"/>
</dbReference>
<evidence type="ECO:0000256" key="2">
    <source>
        <dbReference type="ARBA" id="ARBA00023002"/>
    </source>
</evidence>
<keyword evidence="2" id="KW-0560">Oxidoreductase</keyword>
<evidence type="ECO:0000313" key="4">
    <source>
        <dbReference type="Proteomes" id="UP000676310"/>
    </source>
</evidence>
<keyword evidence="4" id="KW-1185">Reference proteome</keyword>
<proteinExistence type="inferred from homology"/>
<dbReference type="Gene3D" id="3.40.50.720">
    <property type="entry name" value="NAD(P)-binding Rossmann-like Domain"/>
    <property type="match status" value="1"/>
</dbReference>
<dbReference type="PRINTS" id="PR00081">
    <property type="entry name" value="GDHRDH"/>
</dbReference>
<dbReference type="SUPFAM" id="SSF51735">
    <property type="entry name" value="NAD(P)-binding Rossmann-fold domains"/>
    <property type="match status" value="1"/>
</dbReference>
<dbReference type="InterPro" id="IPR002347">
    <property type="entry name" value="SDR_fam"/>
</dbReference>
<dbReference type="PANTHER" id="PTHR24320">
    <property type="entry name" value="RETINOL DEHYDROGENASE"/>
    <property type="match status" value="1"/>
</dbReference>
<dbReference type="InterPro" id="IPR036291">
    <property type="entry name" value="NAD(P)-bd_dom_sf"/>
</dbReference>
<dbReference type="RefSeq" id="XP_043167186.1">
    <property type="nucleotide sequence ID" value="XM_043311251.1"/>
</dbReference>
<comment type="caution">
    <text evidence="3">The sequence shown here is derived from an EMBL/GenBank/DDBJ whole genome shotgun (WGS) entry which is preliminary data.</text>
</comment>
<name>A0A8J2MYD0_9PLEO</name>
<reference evidence="3" key="1">
    <citation type="submission" date="2021-05" db="EMBL/GenBank/DDBJ databases">
        <authorList>
            <person name="Stam R."/>
        </authorList>
    </citation>
    <scope>NUCLEOTIDE SEQUENCE</scope>
    <source>
        <strain evidence="3">CS162</strain>
    </source>
</reference>
<accession>A0A8J2MYD0</accession>
<dbReference type="Pfam" id="PF00106">
    <property type="entry name" value="adh_short"/>
    <property type="match status" value="1"/>
</dbReference>
<sequence>MAANITFKPASDIPNQAGRVFLITGGTNGLGASSLSFLASHSPAHIFFSGRNKARANDLISKVAQASPSTKVTFVECDLASLASVQSAAKQILSSTDRLDVLMCNAGIIATPNDMSKDGYELQFATNHLGHALLMKLLLPLMLETASQSNADVRIVNLSSVAYRQSVPSTGIEFAKLKTKGAKYGSFFVPNKWACYGQSKLVNLLYTTELAAHHPSITFVAVHPGFIKTDLFVNINFIDRQVVNIISGGNWLDTEQGAYNQTWAATTTKENLVNGAYYEPVGIKTTPSTKLGKDRALAKELWDWTERELKAWV</sequence>
<comment type="similarity">
    <text evidence="1">Belongs to the short-chain dehydrogenases/reductases (SDR) family.</text>
</comment>
<protein>
    <recommendedName>
        <fullName evidence="5">Oxidoreductase</fullName>
    </recommendedName>
</protein>